<evidence type="ECO:0000256" key="13">
    <source>
        <dbReference type="ARBA" id="ARBA00059739"/>
    </source>
</evidence>
<evidence type="ECO:0000259" key="17">
    <source>
        <dbReference type="Pfam" id="PF17432"/>
    </source>
</evidence>
<dbReference type="FunFam" id="2.60.40.1730:FF:000005">
    <property type="entry name" value="Aminopeptidase N"/>
    <property type="match status" value="1"/>
</dbReference>
<comment type="catalytic activity">
    <reaction evidence="1">
        <text>Release of an N-terminal amino acid, Xaa-|-Yaa- from a peptide, amide or arylamide. Xaa is preferably Ala, but may be most amino acids including Pro (slow action). When a terminal hydrophobic residue is followed by a prolyl residue, the two may be released as an intact Xaa-Pro dipeptide.</text>
        <dbReference type="EC" id="3.4.11.2"/>
    </reaction>
</comment>
<dbReference type="Proteomes" id="UP000320176">
    <property type="component" value="Unassembled WGS sequence"/>
</dbReference>
<dbReference type="RefSeq" id="WP_146519009.1">
    <property type="nucleotide sequence ID" value="NZ_CP151726.1"/>
</dbReference>
<dbReference type="InterPro" id="IPR027268">
    <property type="entry name" value="Peptidase_M4/M1_CTD_sf"/>
</dbReference>
<dbReference type="EMBL" id="SJPN01000002">
    <property type="protein sequence ID" value="TWU05816.1"/>
    <property type="molecule type" value="Genomic_DNA"/>
</dbReference>
<feature type="domain" description="Peptidase M1 alanyl aminopeptidase C-terminal" evidence="17">
    <location>
        <begin position="574"/>
        <end position="900"/>
    </location>
</feature>
<keyword evidence="20" id="KW-1185">Reference proteome</keyword>
<keyword evidence="10" id="KW-0862">Zinc</keyword>
<gene>
    <name evidence="19" type="primary">pepN</name>
    <name evidence="19" type="ORF">Pla52n_15310</name>
</gene>
<evidence type="ECO:0000256" key="9">
    <source>
        <dbReference type="ARBA" id="ARBA00022801"/>
    </source>
</evidence>
<dbReference type="EC" id="3.4.11.2" evidence="4"/>
<protein>
    <recommendedName>
        <fullName evidence="5">Aminopeptidase N</fullName>
        <ecNumber evidence="4">3.4.11.2</ecNumber>
    </recommendedName>
    <alternativeName>
        <fullName evidence="12">Alpha-aminoacylpeptide hydrolase</fullName>
    </alternativeName>
</protein>
<dbReference type="SUPFAM" id="SSF63737">
    <property type="entry name" value="Leukotriene A4 hydrolase N-terminal domain"/>
    <property type="match status" value="1"/>
</dbReference>
<evidence type="ECO:0000256" key="7">
    <source>
        <dbReference type="ARBA" id="ARBA00022670"/>
    </source>
</evidence>
<name>A0A5C6B3G2_9BACT</name>
<dbReference type="InterPro" id="IPR037144">
    <property type="entry name" value="Peptidase_M1_pepN_C_sf"/>
</dbReference>
<evidence type="ECO:0000313" key="19">
    <source>
        <dbReference type="EMBL" id="TWU05816.1"/>
    </source>
</evidence>
<dbReference type="PRINTS" id="PR00756">
    <property type="entry name" value="ALADIPTASE"/>
</dbReference>
<dbReference type="Pfam" id="PF11940">
    <property type="entry name" value="DUF3458"/>
    <property type="match status" value="1"/>
</dbReference>
<dbReference type="SUPFAM" id="SSF55486">
    <property type="entry name" value="Metalloproteases ('zincins'), catalytic domain"/>
    <property type="match status" value="1"/>
</dbReference>
<dbReference type="InterPro" id="IPR038438">
    <property type="entry name" value="PepN_Ig-like_sf"/>
</dbReference>
<dbReference type="InterPro" id="IPR012779">
    <property type="entry name" value="Peptidase_M1_pepN"/>
</dbReference>
<dbReference type="InterPro" id="IPR042097">
    <property type="entry name" value="Aminopeptidase_N-like_N_sf"/>
</dbReference>
<feature type="domain" description="Aminopeptidase N-like N-terminal" evidence="18">
    <location>
        <begin position="37"/>
        <end position="204"/>
    </location>
</feature>
<dbReference type="NCBIfam" id="TIGR02414">
    <property type="entry name" value="pepN_proteo"/>
    <property type="match status" value="1"/>
</dbReference>
<evidence type="ECO:0000256" key="5">
    <source>
        <dbReference type="ARBA" id="ARBA00015611"/>
    </source>
</evidence>
<dbReference type="InterPro" id="IPR001930">
    <property type="entry name" value="Peptidase_M1"/>
</dbReference>
<evidence type="ECO:0000259" key="15">
    <source>
        <dbReference type="Pfam" id="PF01433"/>
    </source>
</evidence>
<dbReference type="GO" id="GO:0016285">
    <property type="term" value="F:alanyl aminopeptidase activity"/>
    <property type="evidence" value="ECO:0007669"/>
    <property type="project" value="UniProtKB-EC"/>
</dbReference>
<dbReference type="CDD" id="cd09600">
    <property type="entry name" value="M1_APN"/>
    <property type="match status" value="1"/>
</dbReference>
<keyword evidence="8" id="KW-0479">Metal-binding</keyword>
<dbReference type="InterPro" id="IPR035414">
    <property type="entry name" value="Peptidase_M1_pepN_Ig-like"/>
</dbReference>
<keyword evidence="7" id="KW-0645">Protease</keyword>
<dbReference type="Pfam" id="PF17900">
    <property type="entry name" value="Peptidase_M1_N"/>
    <property type="match status" value="1"/>
</dbReference>
<dbReference type="GO" id="GO:0008237">
    <property type="term" value="F:metallopeptidase activity"/>
    <property type="evidence" value="ECO:0007669"/>
    <property type="project" value="UniProtKB-KW"/>
</dbReference>
<evidence type="ECO:0000256" key="12">
    <source>
        <dbReference type="ARBA" id="ARBA00029840"/>
    </source>
</evidence>
<comment type="cofactor">
    <cofactor evidence="2">
        <name>Zn(2+)</name>
        <dbReference type="ChEBI" id="CHEBI:29105"/>
    </cofactor>
</comment>
<dbReference type="Gene3D" id="3.30.2010.30">
    <property type="match status" value="1"/>
</dbReference>
<dbReference type="OrthoDB" id="9814383at2"/>
<proteinExistence type="inferred from homology"/>
<comment type="function">
    <text evidence="13">Aminopeptidase N is involved in the degradation of intracellular peptides generated by protein breakdown during normal growth as well as in response to nutrient starvation.</text>
</comment>
<dbReference type="GO" id="GO:0008270">
    <property type="term" value="F:zinc ion binding"/>
    <property type="evidence" value="ECO:0007669"/>
    <property type="project" value="InterPro"/>
</dbReference>
<evidence type="ECO:0000256" key="10">
    <source>
        <dbReference type="ARBA" id="ARBA00022833"/>
    </source>
</evidence>
<comment type="caution">
    <text evidence="19">The sequence shown here is derived from an EMBL/GenBank/DDBJ whole genome shotgun (WGS) entry which is preliminary data.</text>
</comment>
<dbReference type="InterPro" id="IPR014782">
    <property type="entry name" value="Peptidase_M1_dom"/>
</dbReference>
<feature type="compositionally biased region" description="Low complexity" evidence="14">
    <location>
        <begin position="1"/>
        <end position="19"/>
    </location>
</feature>
<evidence type="ECO:0000256" key="2">
    <source>
        <dbReference type="ARBA" id="ARBA00001947"/>
    </source>
</evidence>
<keyword evidence="11" id="KW-0482">Metalloprotease</keyword>
<dbReference type="InterPro" id="IPR045357">
    <property type="entry name" value="Aminopeptidase_N-like_N"/>
</dbReference>
<dbReference type="Gene3D" id="1.10.390.10">
    <property type="entry name" value="Neutral Protease Domain 2"/>
    <property type="match status" value="1"/>
</dbReference>
<keyword evidence="9 19" id="KW-0378">Hydrolase</keyword>
<evidence type="ECO:0000256" key="8">
    <source>
        <dbReference type="ARBA" id="ARBA00022723"/>
    </source>
</evidence>
<evidence type="ECO:0000256" key="1">
    <source>
        <dbReference type="ARBA" id="ARBA00000098"/>
    </source>
</evidence>
<dbReference type="AlphaFoldDB" id="A0A5C6B3G2"/>
<accession>A0A5C6B3G2</accession>
<feature type="domain" description="Peptidase M1 membrane alanine aminopeptidase" evidence="15">
    <location>
        <begin position="246"/>
        <end position="457"/>
    </location>
</feature>
<evidence type="ECO:0000256" key="11">
    <source>
        <dbReference type="ARBA" id="ARBA00023049"/>
    </source>
</evidence>
<evidence type="ECO:0000256" key="4">
    <source>
        <dbReference type="ARBA" id="ARBA00012564"/>
    </source>
</evidence>
<evidence type="ECO:0000256" key="14">
    <source>
        <dbReference type="SAM" id="MobiDB-lite"/>
    </source>
</evidence>
<dbReference type="FunFam" id="3.30.2010.30:FF:000002">
    <property type="entry name" value="Putative aminopeptidase N"/>
    <property type="match status" value="1"/>
</dbReference>
<feature type="domain" description="Peptidase M1 alanyl aminopeptidase Ig-like fold" evidence="16">
    <location>
        <begin position="462"/>
        <end position="570"/>
    </location>
</feature>
<evidence type="ECO:0000259" key="16">
    <source>
        <dbReference type="Pfam" id="PF11940"/>
    </source>
</evidence>
<dbReference type="FunFam" id="1.10.390.10:FF:000002">
    <property type="entry name" value="Aminopeptidase N"/>
    <property type="match status" value="1"/>
</dbReference>
<sequence length="901" mass="101933">MSESSPTETETETPSETQSVRTVYRKDYTPPNFWVDHVDLQFDLQPNETYVSAQLRVRRNQDQPPGPLQLDGNHLQLQSVAVDGRTLSSTEYQLTTGGLILTDLPEECVVETRVVIDPESNKALSGLYRTSGNYCTQCEAQGFRRITFFPDRPDVMSRYRVTIRGEKTQCPVMLSNGNRLSQSDLQDGRHEVIWEDPFPKPSYLFALVAGDLKCHRGSFTTRSGREVALEIWVEERNLSQCEHALVSLQKSMRWDEDVFGLEYDLDIYMIVAVDDFNMGAMENKGLNVFNSKFVLALPETATDSDFLGVEAVIAHEYFHNWTGNRVTCRDWFQLTLKEGLTVFRDQQFTTDQTSAAVKRIDDVVSLRGRQFAEDSGPMAHPIRPESYIAMDNFYTATVYDKGAEIIRMYHTQLGAEGFRRGMDLYFQRHDNSAVTCDDFRAAMADANKVDFTLMDRWYSQAGTPDLTVDDQWDADSGQYTLTFTQSYPPLPESIPGVSGRQPVPIPIRTALLDSNGDEFPMQLTGEIPHPTNERVLMLNDTQRSFVFTGLSQRPVPSVLRGYSAPVRLRMQRDDEQLAFLMAHDNDSFNRWDAGQTLALRLLVSYAQGEDLSGSDSLTRFLDAIGQQTSDTTLDGSYLALLLTLPSESTIAQEMKSVDPDAIHSSRQFLRAQIAARHGNWLAETYRKLAQSGPYRNDPASIDGRRLKNTALAYLTLDRDTLGPDEKSAELAANQYDSADNMTDRQAALSLLCDLGGPKCEAALADFYDRYHGMPLVLDKWFTVQALSSAESTLTHVIKLTEHPDFDLTNPNRVRSLLQAFTMNQVRFHRPDGGGYQLLTDHVLMIDRQNPQLASRLVSRLNDYRRLEPVRQGLMREQLERINASKSLSNDVREIVTRALEF</sequence>
<organism evidence="19 20">
    <name type="scientific">Stieleria varia</name>
    <dbReference type="NCBI Taxonomy" id="2528005"/>
    <lineage>
        <taxon>Bacteria</taxon>
        <taxon>Pseudomonadati</taxon>
        <taxon>Planctomycetota</taxon>
        <taxon>Planctomycetia</taxon>
        <taxon>Pirellulales</taxon>
        <taxon>Pirellulaceae</taxon>
        <taxon>Stieleria</taxon>
    </lineage>
</organism>
<dbReference type="Pfam" id="PF17432">
    <property type="entry name" value="DUF3458_C"/>
    <property type="match status" value="1"/>
</dbReference>
<dbReference type="Pfam" id="PF01433">
    <property type="entry name" value="Peptidase_M1"/>
    <property type="match status" value="1"/>
</dbReference>
<dbReference type="PANTHER" id="PTHR46322:SF1">
    <property type="entry name" value="PUROMYCIN-SENSITIVE AMINOPEPTIDASE"/>
    <property type="match status" value="1"/>
</dbReference>
<evidence type="ECO:0000256" key="3">
    <source>
        <dbReference type="ARBA" id="ARBA00010136"/>
    </source>
</evidence>
<comment type="similarity">
    <text evidence="3">Belongs to the peptidase M1 family.</text>
</comment>
<dbReference type="Gene3D" id="2.60.40.1730">
    <property type="entry name" value="tricorn interacting facor f3 domain"/>
    <property type="match status" value="1"/>
</dbReference>
<evidence type="ECO:0000259" key="18">
    <source>
        <dbReference type="Pfam" id="PF17900"/>
    </source>
</evidence>
<dbReference type="Gene3D" id="1.25.50.10">
    <property type="entry name" value="Peptidase M1, alanyl aminopeptidase, C-terminal domain"/>
    <property type="match status" value="1"/>
</dbReference>
<evidence type="ECO:0000313" key="20">
    <source>
        <dbReference type="Proteomes" id="UP000320176"/>
    </source>
</evidence>
<feature type="region of interest" description="Disordered" evidence="14">
    <location>
        <begin position="1"/>
        <end position="20"/>
    </location>
</feature>
<reference evidence="19 20" key="1">
    <citation type="submission" date="2019-02" db="EMBL/GenBank/DDBJ databases">
        <title>Deep-cultivation of Planctomycetes and their phenomic and genomic characterization uncovers novel biology.</title>
        <authorList>
            <person name="Wiegand S."/>
            <person name="Jogler M."/>
            <person name="Boedeker C."/>
            <person name="Pinto D."/>
            <person name="Vollmers J."/>
            <person name="Rivas-Marin E."/>
            <person name="Kohn T."/>
            <person name="Peeters S.H."/>
            <person name="Heuer A."/>
            <person name="Rast P."/>
            <person name="Oberbeckmann S."/>
            <person name="Bunk B."/>
            <person name="Jeske O."/>
            <person name="Meyerdierks A."/>
            <person name="Storesund J.E."/>
            <person name="Kallscheuer N."/>
            <person name="Luecker S."/>
            <person name="Lage O.M."/>
            <person name="Pohl T."/>
            <person name="Merkel B.J."/>
            <person name="Hornburger P."/>
            <person name="Mueller R.-W."/>
            <person name="Bruemmer F."/>
            <person name="Labrenz M."/>
            <person name="Spormann A.M."/>
            <person name="Op Den Camp H."/>
            <person name="Overmann J."/>
            <person name="Amann R."/>
            <person name="Jetten M.S.M."/>
            <person name="Mascher T."/>
            <person name="Medema M.H."/>
            <person name="Devos D.P."/>
            <person name="Kaster A.-K."/>
            <person name="Ovreas L."/>
            <person name="Rohde M."/>
            <person name="Galperin M.Y."/>
            <person name="Jogler C."/>
        </authorList>
    </citation>
    <scope>NUCLEOTIDE SEQUENCE [LARGE SCALE GENOMIC DNA]</scope>
    <source>
        <strain evidence="19 20">Pla52n</strain>
    </source>
</reference>
<dbReference type="PANTHER" id="PTHR46322">
    <property type="entry name" value="PUROMYCIN-SENSITIVE AMINOPEPTIDASE"/>
    <property type="match status" value="1"/>
</dbReference>
<evidence type="ECO:0000256" key="6">
    <source>
        <dbReference type="ARBA" id="ARBA00022438"/>
    </source>
</evidence>
<keyword evidence="6 19" id="KW-0031">Aminopeptidase</keyword>
<dbReference type="GO" id="GO:0006508">
    <property type="term" value="P:proteolysis"/>
    <property type="evidence" value="ECO:0007669"/>
    <property type="project" value="UniProtKB-KW"/>
</dbReference>
<dbReference type="InterPro" id="IPR024601">
    <property type="entry name" value="Peptidase_M1_pepN_C"/>
</dbReference>
<dbReference type="Gene3D" id="2.60.40.1840">
    <property type="match status" value="1"/>
</dbReference>